<comment type="caution">
    <text evidence="2">The sequence shown here is derived from an EMBL/GenBank/DDBJ whole genome shotgun (WGS) entry which is preliminary data.</text>
</comment>
<evidence type="ECO:0000313" key="3">
    <source>
        <dbReference type="Proteomes" id="UP000593567"/>
    </source>
</evidence>
<evidence type="ECO:0000256" key="1">
    <source>
        <dbReference type="SAM" id="Phobius"/>
    </source>
</evidence>
<gene>
    <name evidence="2" type="ORF">EB796_023715</name>
</gene>
<accession>A0A7J7IVW7</accession>
<sequence>MPIGILCQQNVEMAMVTLVPEMALVMATITKVVTMAKVMAMVTPALEMVLVMAMVILDPITAMVSSCFPVS</sequence>
<keyword evidence="1" id="KW-0472">Membrane</keyword>
<proteinExistence type="predicted"/>
<organism evidence="2 3">
    <name type="scientific">Bugula neritina</name>
    <name type="common">Brown bryozoan</name>
    <name type="synonym">Sertularia neritina</name>
    <dbReference type="NCBI Taxonomy" id="10212"/>
    <lineage>
        <taxon>Eukaryota</taxon>
        <taxon>Metazoa</taxon>
        <taxon>Spiralia</taxon>
        <taxon>Lophotrochozoa</taxon>
        <taxon>Bryozoa</taxon>
        <taxon>Gymnolaemata</taxon>
        <taxon>Cheilostomatida</taxon>
        <taxon>Flustrina</taxon>
        <taxon>Buguloidea</taxon>
        <taxon>Bugulidae</taxon>
        <taxon>Bugula</taxon>
    </lineage>
</organism>
<keyword evidence="3" id="KW-1185">Reference proteome</keyword>
<feature type="transmembrane region" description="Helical" evidence="1">
    <location>
        <begin position="48"/>
        <end position="70"/>
    </location>
</feature>
<keyword evidence="1" id="KW-0812">Transmembrane</keyword>
<protein>
    <submittedName>
        <fullName evidence="2">Uncharacterized protein</fullName>
    </submittedName>
</protein>
<name>A0A7J7IVW7_BUGNE</name>
<dbReference type="Proteomes" id="UP000593567">
    <property type="component" value="Unassembled WGS sequence"/>
</dbReference>
<evidence type="ECO:0000313" key="2">
    <source>
        <dbReference type="EMBL" id="KAF6017955.1"/>
    </source>
</evidence>
<reference evidence="2" key="1">
    <citation type="submission" date="2020-06" db="EMBL/GenBank/DDBJ databases">
        <title>Draft genome of Bugula neritina, a colonial animal packing powerful symbionts and potential medicines.</title>
        <authorList>
            <person name="Rayko M."/>
        </authorList>
    </citation>
    <scope>NUCLEOTIDE SEQUENCE [LARGE SCALE GENOMIC DNA]</scope>
    <source>
        <strain evidence="2">Kwan_BN1</strain>
    </source>
</reference>
<dbReference type="AlphaFoldDB" id="A0A7J7IVW7"/>
<feature type="transmembrane region" description="Helical" evidence="1">
    <location>
        <begin position="23"/>
        <end position="42"/>
    </location>
</feature>
<keyword evidence="1" id="KW-1133">Transmembrane helix</keyword>
<dbReference type="EMBL" id="VXIV02003349">
    <property type="protein sequence ID" value="KAF6017955.1"/>
    <property type="molecule type" value="Genomic_DNA"/>
</dbReference>